<feature type="domain" description="Nuclear condensin complex subunit 3 C-terminal" evidence="10">
    <location>
        <begin position="620"/>
        <end position="921"/>
    </location>
</feature>
<evidence type="ECO:0000313" key="12">
    <source>
        <dbReference type="Proteomes" id="UP000829720"/>
    </source>
</evidence>
<evidence type="ECO:0008006" key="13">
    <source>
        <dbReference type="Google" id="ProtNLM"/>
    </source>
</evidence>
<dbReference type="SUPFAM" id="SSF48371">
    <property type="entry name" value="ARM repeat"/>
    <property type="match status" value="1"/>
</dbReference>
<evidence type="ECO:0000256" key="8">
    <source>
        <dbReference type="SAM" id="MobiDB-lite"/>
    </source>
</evidence>
<dbReference type="PANTHER" id="PTHR14418:SF5">
    <property type="entry name" value="CONDENSIN COMPLEX SUBUNIT 3"/>
    <property type="match status" value="1"/>
</dbReference>
<keyword evidence="7" id="KW-0131">Cell cycle</keyword>
<evidence type="ECO:0000313" key="11">
    <source>
        <dbReference type="EMBL" id="KAI1887757.1"/>
    </source>
</evidence>
<comment type="subcellular location">
    <subcellularLocation>
        <location evidence="1">Chromosome</location>
    </subcellularLocation>
</comment>
<feature type="domain" description="UVR" evidence="9">
    <location>
        <begin position="537"/>
        <end position="566"/>
    </location>
</feature>
<dbReference type="Pfam" id="PF12719">
    <property type="entry name" value="Cnd3"/>
    <property type="match status" value="1"/>
</dbReference>
<organism evidence="11 12">
    <name type="scientific">Albula goreensis</name>
    <dbReference type="NCBI Taxonomy" id="1534307"/>
    <lineage>
        <taxon>Eukaryota</taxon>
        <taxon>Metazoa</taxon>
        <taxon>Chordata</taxon>
        <taxon>Craniata</taxon>
        <taxon>Vertebrata</taxon>
        <taxon>Euteleostomi</taxon>
        <taxon>Actinopterygii</taxon>
        <taxon>Neopterygii</taxon>
        <taxon>Teleostei</taxon>
        <taxon>Albuliformes</taxon>
        <taxon>Albulidae</taxon>
        <taxon>Albula</taxon>
    </lineage>
</organism>
<dbReference type="FunFam" id="1.25.10.10:FF:001182">
    <property type="entry name" value="Uncharacterized protein"/>
    <property type="match status" value="1"/>
</dbReference>
<keyword evidence="5" id="KW-0498">Mitosis</keyword>
<evidence type="ECO:0000256" key="3">
    <source>
        <dbReference type="ARBA" id="ARBA00022454"/>
    </source>
</evidence>
<evidence type="ECO:0000259" key="9">
    <source>
        <dbReference type="Pfam" id="PF02151"/>
    </source>
</evidence>
<dbReference type="InterPro" id="IPR001943">
    <property type="entry name" value="UVR_dom"/>
</dbReference>
<evidence type="ECO:0000256" key="4">
    <source>
        <dbReference type="ARBA" id="ARBA00022618"/>
    </source>
</evidence>
<comment type="similarity">
    <text evidence="2">Belongs to the CND3 (condensin subunit 3) family.</text>
</comment>
<dbReference type="GO" id="GO:0005737">
    <property type="term" value="C:cytoplasm"/>
    <property type="evidence" value="ECO:0007669"/>
    <property type="project" value="TreeGrafter"/>
</dbReference>
<proteinExistence type="inferred from homology"/>
<dbReference type="Proteomes" id="UP000829720">
    <property type="component" value="Unassembled WGS sequence"/>
</dbReference>
<evidence type="ECO:0000259" key="10">
    <source>
        <dbReference type="Pfam" id="PF12719"/>
    </source>
</evidence>
<dbReference type="InterPro" id="IPR027165">
    <property type="entry name" value="CND3"/>
</dbReference>
<keyword evidence="12" id="KW-1185">Reference proteome</keyword>
<reference evidence="11" key="1">
    <citation type="submission" date="2021-01" db="EMBL/GenBank/DDBJ databases">
        <authorList>
            <person name="Zahm M."/>
            <person name="Roques C."/>
            <person name="Cabau C."/>
            <person name="Klopp C."/>
            <person name="Donnadieu C."/>
            <person name="Jouanno E."/>
            <person name="Lampietro C."/>
            <person name="Louis A."/>
            <person name="Herpin A."/>
            <person name="Echchiki A."/>
            <person name="Berthelot C."/>
            <person name="Parey E."/>
            <person name="Roest-Crollius H."/>
            <person name="Braasch I."/>
            <person name="Postlethwait J."/>
            <person name="Bobe J."/>
            <person name="Montfort J."/>
            <person name="Bouchez O."/>
            <person name="Begum T."/>
            <person name="Mejri S."/>
            <person name="Adams A."/>
            <person name="Chen W.-J."/>
            <person name="Guiguen Y."/>
        </authorList>
    </citation>
    <scope>NUCLEOTIDE SEQUENCE</scope>
    <source>
        <tissue evidence="11">Blood</tissue>
    </source>
</reference>
<keyword evidence="3" id="KW-0158">Chromosome</keyword>
<feature type="region of interest" description="Disordered" evidence="8">
    <location>
        <begin position="1000"/>
        <end position="1050"/>
    </location>
</feature>
<sequence>MQAQRSARAREVEIIVTETLVGDTVNSIKRVKMTTDNELTIKEAFERAQKGHNNKAKLVAALKSRYNKLEDKSAFHEEFAHYLKYAMIVYKREPAVENVIEFVSKFATSFEVPVNNDETTEEEEEEAENPFLNYLFSFLLESHNANSHAVRFRACQLINKVLGGMAENAQIDDDLFDKIHETMLIRVTDKFPNVRIQAALAMARLQEPQNPDCPTIKAYMLILENDSNPEVRRAVLSCIAPCAQTLPKILRRTRDVKENVRKLAFQVLADKVHIRALSIAQRVSLLQQGLNDASVAVKEVVQRKLLLAWLRLSQDDVLELLHRLDVENSPGAAVTALSSIFSLFSTEELLQDRLSLDARKLIPEDSLTCEKVLYWRALCQFVKAKGDEGEEMLDQLLPEAAIFAEYLYGYLKSIPVLTEEQRADYTRVEQAMTKEFIGQELIHLVGCLDTVEEGGRKRVLAVLQEMLTLPNTPTSLVALLVEKLVTILKDDDRRIQVVAEIISDVREPIVPVADPVDENETRRRQVRLAEVKVKIFEAKQTLEDCIAAQDFSRASELKDTITELENLKNQLMKEAEEPEMKEVRVEKSARSEMCVANHENGISEQASINSTKNDPETLLKCLTMCSELLKQMSIKKGIGPTMNAILESLILPSIANAHPAVRNMAVVCLGTCALHSKDLANRHLVLLLQIAQLDEPKIRVSALKSIIDQLHLNGLDAVRERPTSPPAEDSGSEEDQPSGGTKEADSEGESTVQAILRMLSEFLDSEISDLRTETAEGLAKLMYSGRLSSPKLLSRLILLWYNPVTEDDTRLRHCLGVFFQLYSRESRSNQECFEESFLPTLQTLLNAPATSPLAEVDISNVAELFMELTRPSALIQPNKDAGFQDLSVHDSLAVRLCNEILNDPTAPEIRLYAKSLGSLQLSTQDSMAKKDLLLLLEDVVQKVNDKICVRAVEKVLCQLKGVPKDRSGVTQGNNVPGQVLDETEDREDVQSCEENMIAAKRPKRGQRKATTAKVAVRKSSKARESSDDSDEENVPESAARATRASRRAKAAALEKTKLDLSTLMSQEANGS</sequence>
<evidence type="ECO:0000256" key="1">
    <source>
        <dbReference type="ARBA" id="ARBA00004286"/>
    </source>
</evidence>
<dbReference type="AlphaFoldDB" id="A0A8T3CVQ6"/>
<dbReference type="InterPro" id="IPR016024">
    <property type="entry name" value="ARM-type_fold"/>
</dbReference>
<evidence type="ECO:0000256" key="2">
    <source>
        <dbReference type="ARBA" id="ARBA00006533"/>
    </source>
</evidence>
<keyword evidence="4" id="KW-0132">Cell division</keyword>
<gene>
    <name evidence="11" type="ORF">AGOR_G00193640</name>
</gene>
<dbReference type="Gene3D" id="1.25.10.10">
    <property type="entry name" value="Leucine-rich Repeat Variant"/>
    <property type="match status" value="2"/>
</dbReference>
<feature type="region of interest" description="Disordered" evidence="8">
    <location>
        <begin position="963"/>
        <end position="987"/>
    </location>
</feature>
<name>A0A8T3CVQ6_9TELE</name>
<dbReference type="InterPro" id="IPR025977">
    <property type="entry name" value="Cnd3_C"/>
</dbReference>
<dbReference type="InterPro" id="IPR011989">
    <property type="entry name" value="ARM-like"/>
</dbReference>
<dbReference type="GO" id="GO:0051301">
    <property type="term" value="P:cell division"/>
    <property type="evidence" value="ECO:0007669"/>
    <property type="project" value="UniProtKB-KW"/>
</dbReference>
<evidence type="ECO:0000256" key="7">
    <source>
        <dbReference type="ARBA" id="ARBA00023306"/>
    </source>
</evidence>
<dbReference type="GO" id="GO:0000793">
    <property type="term" value="C:condensed chromosome"/>
    <property type="evidence" value="ECO:0007669"/>
    <property type="project" value="TreeGrafter"/>
</dbReference>
<protein>
    <recommendedName>
        <fullName evidence="13">Condensin complex subunit 3</fullName>
    </recommendedName>
</protein>
<dbReference type="Pfam" id="PF02151">
    <property type="entry name" value="UVR"/>
    <property type="match status" value="1"/>
</dbReference>
<feature type="region of interest" description="Disordered" evidence="8">
    <location>
        <begin position="717"/>
        <end position="750"/>
    </location>
</feature>
<comment type="caution">
    <text evidence="11">The sequence shown here is derived from an EMBL/GenBank/DDBJ whole genome shotgun (WGS) entry which is preliminary data.</text>
</comment>
<dbReference type="EMBL" id="JAERUA010000018">
    <property type="protein sequence ID" value="KAI1887757.1"/>
    <property type="molecule type" value="Genomic_DNA"/>
</dbReference>
<keyword evidence="6" id="KW-0226">DNA condensation</keyword>
<dbReference type="FunFam" id="1.25.10.10:FF:000461">
    <property type="entry name" value="Non-SMC condensin I complex, subunit G"/>
    <property type="match status" value="1"/>
</dbReference>
<accession>A0A8T3CVQ6</accession>
<dbReference type="OrthoDB" id="27187at2759"/>
<dbReference type="GO" id="GO:0000796">
    <property type="term" value="C:condensin complex"/>
    <property type="evidence" value="ECO:0007669"/>
    <property type="project" value="InterPro"/>
</dbReference>
<evidence type="ECO:0000256" key="5">
    <source>
        <dbReference type="ARBA" id="ARBA00022776"/>
    </source>
</evidence>
<dbReference type="GO" id="GO:0007076">
    <property type="term" value="P:mitotic chromosome condensation"/>
    <property type="evidence" value="ECO:0007669"/>
    <property type="project" value="InterPro"/>
</dbReference>
<evidence type="ECO:0000256" key="6">
    <source>
        <dbReference type="ARBA" id="ARBA00023067"/>
    </source>
</evidence>
<dbReference type="PANTHER" id="PTHR14418">
    <property type="entry name" value="CONDENSIN COMPLEX SUBUNIT 3-RELATED"/>
    <property type="match status" value="1"/>
</dbReference>